<keyword evidence="1" id="KW-0548">Nucleotidyltransferase</keyword>
<dbReference type="GO" id="GO:0003723">
    <property type="term" value="F:RNA binding"/>
    <property type="evidence" value="ECO:0007669"/>
    <property type="project" value="UniProtKB-KW"/>
</dbReference>
<evidence type="ECO:0000256" key="1">
    <source>
        <dbReference type="RuleBase" id="RU363098"/>
    </source>
</evidence>
<comment type="caution">
    <text evidence="3">The sequence shown here is derived from an EMBL/GenBank/DDBJ whole genome shotgun (WGS) entry which is preliminary data.</text>
</comment>
<evidence type="ECO:0000313" key="4">
    <source>
        <dbReference type="Proteomes" id="UP000567179"/>
    </source>
</evidence>
<dbReference type="EC" id="2.7.7.48" evidence="1"/>
<comment type="catalytic activity">
    <reaction evidence="1">
        <text>RNA(n) + a ribonucleoside 5'-triphosphate = RNA(n+1) + diphosphate</text>
        <dbReference type="Rhea" id="RHEA:21248"/>
        <dbReference type="Rhea" id="RHEA-COMP:14527"/>
        <dbReference type="Rhea" id="RHEA-COMP:17342"/>
        <dbReference type="ChEBI" id="CHEBI:33019"/>
        <dbReference type="ChEBI" id="CHEBI:61557"/>
        <dbReference type="ChEBI" id="CHEBI:140395"/>
        <dbReference type="EC" id="2.7.7.48"/>
    </reaction>
</comment>
<evidence type="ECO:0000259" key="2">
    <source>
        <dbReference type="Pfam" id="PF05183"/>
    </source>
</evidence>
<dbReference type="OrthoDB" id="6513042at2759"/>
<dbReference type="GO" id="GO:0003968">
    <property type="term" value="F:RNA-directed RNA polymerase activity"/>
    <property type="evidence" value="ECO:0007669"/>
    <property type="project" value="UniProtKB-KW"/>
</dbReference>
<dbReference type="Proteomes" id="UP000567179">
    <property type="component" value="Unassembled WGS sequence"/>
</dbReference>
<evidence type="ECO:0000313" key="3">
    <source>
        <dbReference type="EMBL" id="KAF5311757.1"/>
    </source>
</evidence>
<keyword evidence="1" id="KW-0696">RNA-directed RNA polymerase</keyword>
<proteinExistence type="inferred from homology"/>
<protein>
    <recommendedName>
        <fullName evidence="1">RNA-dependent RNA polymerase</fullName>
        <ecNumber evidence="1">2.7.7.48</ecNumber>
    </recommendedName>
</protein>
<dbReference type="GO" id="GO:0031380">
    <property type="term" value="C:nuclear RNA-directed RNA polymerase complex"/>
    <property type="evidence" value="ECO:0007669"/>
    <property type="project" value="TreeGrafter"/>
</dbReference>
<feature type="domain" description="RDRP core" evidence="2">
    <location>
        <begin position="404"/>
        <end position="994"/>
    </location>
</feature>
<dbReference type="AlphaFoldDB" id="A0A8H5ETH0"/>
<name>A0A8H5ETH0_9AGAR</name>
<dbReference type="PANTHER" id="PTHR23079">
    <property type="entry name" value="RNA-DEPENDENT RNA POLYMERASE"/>
    <property type="match status" value="1"/>
</dbReference>
<dbReference type="InterPro" id="IPR057596">
    <property type="entry name" value="RDRP_core"/>
</dbReference>
<organism evidence="3 4">
    <name type="scientific">Psilocybe cf. subviscida</name>
    <dbReference type="NCBI Taxonomy" id="2480587"/>
    <lineage>
        <taxon>Eukaryota</taxon>
        <taxon>Fungi</taxon>
        <taxon>Dikarya</taxon>
        <taxon>Basidiomycota</taxon>
        <taxon>Agaricomycotina</taxon>
        <taxon>Agaricomycetes</taxon>
        <taxon>Agaricomycetidae</taxon>
        <taxon>Agaricales</taxon>
        <taxon>Agaricineae</taxon>
        <taxon>Strophariaceae</taxon>
        <taxon>Psilocybe</taxon>
    </lineage>
</organism>
<keyword evidence="4" id="KW-1185">Reference proteome</keyword>
<accession>A0A8H5ETH0</accession>
<dbReference type="GO" id="GO:0030422">
    <property type="term" value="P:siRNA processing"/>
    <property type="evidence" value="ECO:0007669"/>
    <property type="project" value="TreeGrafter"/>
</dbReference>
<dbReference type="EMBL" id="JAACJJ010000056">
    <property type="protein sequence ID" value="KAF5311757.1"/>
    <property type="molecule type" value="Genomic_DNA"/>
</dbReference>
<keyword evidence="1" id="KW-0808">Transferase</keyword>
<dbReference type="PANTHER" id="PTHR23079:SF55">
    <property type="entry name" value="RNA-DIRECTED RNA POLYMERASE"/>
    <property type="match status" value="1"/>
</dbReference>
<dbReference type="Pfam" id="PF05183">
    <property type="entry name" value="RdRP"/>
    <property type="match status" value="1"/>
</dbReference>
<sequence>MELFMRHIGWDVTSPQLQDHFQILFRDHAAQFAGLSSRPVKCHVRLHPDKRRIHKHAGTGILTLPSADIANRFLALFGSTDCPYPILIGKKTIVFEVGKNSQGLPSVIEQITLPPKREPVAEPYEQRMPSLPKDQIPIVAIQFGWECRDYVFSIESEEKCPGRASLAFTNQRREIRIALHKGSEVYHVVINYSHIFDIYVNNYLGREPAIVFSLHTAPMYERVQHPLRGRLSYLPIPNHRRVAPYASIAIRLVCESVNDLQEFRRRCMGNIHKLSSEEYPIAYRDLFSEALMAKFQTYLRKFNWCVSFQLEAIIRDLRVDMQEMVQMMPTAVRIYRVRGKEFTSAVLRKFTVEIRRLFAEDDYENATDPVQCLLQCEKEVSKNFSLETLKPTDGSLCDAYHVIITPTSMRLEGPVPERSNRVIRAYDAEHQESFLRVSFVDENRSKFRFDREVDGPAFIRSRVGPFLLEGLVIGYRKFEFLAYSQSALKEHAVWFVKPFHCKTRGTVNAKGIIASLGSFNVEFDPKLIYCPARYAARISQAFTATDSVQIEVEEIMPIDDISTPDGKYQFTDGVGTMSSELAQQMWKELKKTKRKGRVHKGAPSAYQVRFMGSKGMLSVDYKLKGLAICLRPSMIKFDAASWTNIEVARAFDRPGVYYLNRPLIMLLEGLGVPYEVFKLYQDRAVQETRKAAESLGQAAPLFERFGLGASFRLPSVMNHLHNIGIRTLPNDEFYKKVVEYGVNHVLRDLKNHARIPIPGAWTLVGVADVHKYLKPREIFACIKPINGKTIYLEGPVLISRSPTIHPGDVTIVHGIGRPPPGSCFAAEPLANTVVFSVLGDRPVPSCLGGGDLDGDVYNVIPLADLPEFTPENTYSPASYEAAPKRLLDRPSTMADVAEFVMEYINSDVVGIVAINWLLTADSSPYGIVDKDCITLANLHSNAVDYPKSGQPVALRSIPKLRSRQKPDWNAPETVTNSKDFYPSQRAIGRLFRAIDLPIEHMRINPYAPQARPRGTRVGDDLASGISNFDFSRARADNDAFAILEDHVQVYIQTDVEWSQAEVDFVAQLYSRFTSELRGHCASNTLSYARDAQLSEEEAVVGTIIQKTSNRTLRKNAMTKLREGTDHLCRGIREELEGDDGIPLIQYLERAWMAWELSISRRSSENPFGAAAFGWIALGAIFDAIGKLEEDK</sequence>
<dbReference type="InterPro" id="IPR007855">
    <property type="entry name" value="RDRP"/>
</dbReference>
<reference evidence="3 4" key="1">
    <citation type="journal article" date="2020" name="ISME J.">
        <title>Uncovering the hidden diversity of litter-decomposition mechanisms in mushroom-forming fungi.</title>
        <authorList>
            <person name="Floudas D."/>
            <person name="Bentzer J."/>
            <person name="Ahren D."/>
            <person name="Johansson T."/>
            <person name="Persson P."/>
            <person name="Tunlid A."/>
        </authorList>
    </citation>
    <scope>NUCLEOTIDE SEQUENCE [LARGE SCALE GENOMIC DNA]</scope>
    <source>
        <strain evidence="3 4">CBS 101986</strain>
    </source>
</reference>
<comment type="similarity">
    <text evidence="1">Belongs to the RdRP family.</text>
</comment>
<keyword evidence="1" id="KW-0694">RNA-binding</keyword>
<gene>
    <name evidence="3" type="ORF">D9619_003014</name>
</gene>